<dbReference type="Proteomes" id="UP001055879">
    <property type="component" value="Linkage Group LG08"/>
</dbReference>
<name>A0ACB9A9X0_ARCLA</name>
<protein>
    <submittedName>
        <fullName evidence="1">Uncharacterized protein</fullName>
    </submittedName>
</protein>
<gene>
    <name evidence="1" type="ORF">L6452_24360</name>
</gene>
<evidence type="ECO:0000313" key="2">
    <source>
        <dbReference type="Proteomes" id="UP001055879"/>
    </source>
</evidence>
<reference evidence="1 2" key="2">
    <citation type="journal article" date="2022" name="Mol. Ecol. Resour.">
        <title>The genomes of chicory, endive, great burdock and yacon provide insights into Asteraceae paleo-polyploidization history and plant inulin production.</title>
        <authorList>
            <person name="Fan W."/>
            <person name="Wang S."/>
            <person name="Wang H."/>
            <person name="Wang A."/>
            <person name="Jiang F."/>
            <person name="Liu H."/>
            <person name="Zhao H."/>
            <person name="Xu D."/>
            <person name="Zhang Y."/>
        </authorList>
    </citation>
    <scope>NUCLEOTIDE SEQUENCE [LARGE SCALE GENOMIC DNA]</scope>
    <source>
        <strain evidence="2">cv. Niubang</strain>
    </source>
</reference>
<keyword evidence="2" id="KW-1185">Reference proteome</keyword>
<reference evidence="2" key="1">
    <citation type="journal article" date="2022" name="Mol. Ecol. Resour.">
        <title>The genomes of chicory, endive, great burdock and yacon provide insights into Asteraceae palaeo-polyploidization history and plant inulin production.</title>
        <authorList>
            <person name="Fan W."/>
            <person name="Wang S."/>
            <person name="Wang H."/>
            <person name="Wang A."/>
            <person name="Jiang F."/>
            <person name="Liu H."/>
            <person name="Zhao H."/>
            <person name="Xu D."/>
            <person name="Zhang Y."/>
        </authorList>
    </citation>
    <scope>NUCLEOTIDE SEQUENCE [LARGE SCALE GENOMIC DNA]</scope>
    <source>
        <strain evidence="2">cv. Niubang</strain>
    </source>
</reference>
<sequence>MDAKMEFLYTGVTSRFPTESLKTEGASAFHLDVIMMLTVLLFFRELTGYLPFCGEIGQNLKWGWGRNVSPVEDCRISSSHQSLNSSLKQY</sequence>
<evidence type="ECO:0000313" key="1">
    <source>
        <dbReference type="EMBL" id="KAI3706546.1"/>
    </source>
</evidence>
<proteinExistence type="predicted"/>
<comment type="caution">
    <text evidence="1">The sequence shown here is derived from an EMBL/GenBank/DDBJ whole genome shotgun (WGS) entry which is preliminary data.</text>
</comment>
<organism evidence="1 2">
    <name type="scientific">Arctium lappa</name>
    <name type="common">Greater burdock</name>
    <name type="synonym">Lappa major</name>
    <dbReference type="NCBI Taxonomy" id="4217"/>
    <lineage>
        <taxon>Eukaryota</taxon>
        <taxon>Viridiplantae</taxon>
        <taxon>Streptophyta</taxon>
        <taxon>Embryophyta</taxon>
        <taxon>Tracheophyta</taxon>
        <taxon>Spermatophyta</taxon>
        <taxon>Magnoliopsida</taxon>
        <taxon>eudicotyledons</taxon>
        <taxon>Gunneridae</taxon>
        <taxon>Pentapetalae</taxon>
        <taxon>asterids</taxon>
        <taxon>campanulids</taxon>
        <taxon>Asterales</taxon>
        <taxon>Asteraceae</taxon>
        <taxon>Carduoideae</taxon>
        <taxon>Cardueae</taxon>
        <taxon>Arctiinae</taxon>
        <taxon>Arctium</taxon>
    </lineage>
</organism>
<dbReference type="EMBL" id="CM042054">
    <property type="protein sequence ID" value="KAI3706546.1"/>
    <property type="molecule type" value="Genomic_DNA"/>
</dbReference>
<accession>A0ACB9A9X0</accession>